<dbReference type="GO" id="GO:0005524">
    <property type="term" value="F:ATP binding"/>
    <property type="evidence" value="ECO:0007669"/>
    <property type="project" value="UniProtKB-UniRule"/>
</dbReference>
<dbReference type="EC" id="6.3.2.9" evidence="7 8"/>
<evidence type="ECO:0000256" key="4">
    <source>
        <dbReference type="ARBA" id="ARBA00022598"/>
    </source>
</evidence>
<feature type="binding site" evidence="7">
    <location>
        <begin position="119"/>
        <end position="125"/>
    </location>
    <ligand>
        <name>ATP</name>
        <dbReference type="ChEBI" id="CHEBI:30616"/>
    </ligand>
</feature>
<feature type="domain" description="Mur ligase C-terminal" evidence="9">
    <location>
        <begin position="311"/>
        <end position="422"/>
    </location>
</feature>
<keyword evidence="4 7" id="KW-0436">Ligase</keyword>
<sequence length="463" mass="50823">MFEGKMIDKKAVVLGFGRSGQAAARLLLLSGAKVIVSDRRPKDKLSTALVRSFEEQGVLFDTGGHRPELFEGADLVVISPGVPREVAAVAYEKDIPVIGELELAYRFLLPEKKIIAITGTNGKTTTTAMVTDILRLSGQKVFVGGNYGTPLSEFIINGQKADYVVLEVSSFQLETIETFRPHIAIILNITPDHLERYADFNEYALAKARVYENQTIDDFLLLPEELSAPLPFPKARVLFFGEKVNSGAELKGSSFVLHLPQGREEYSLAGFKLLGEHNRLNFAVAALAARLAGATPQGIREAIKNFIGFPHRLEFVGTFGGVYFVNDSKATNVDATLKALEGLVGPIILIMGGKHKGASYFPLLPLIRQKVRLLILMGESRYVMAEDLRESTEIKIVENLEEAVAVAISEAVPGDTVLLSPAAASFDQFENYQERGDIFKELVKGYAPQFLGEDNRADMVTYH</sequence>
<dbReference type="PANTHER" id="PTHR43692:SF1">
    <property type="entry name" value="UDP-N-ACETYLMURAMOYLALANINE--D-GLUTAMATE LIGASE"/>
    <property type="match status" value="1"/>
</dbReference>
<keyword evidence="7 8" id="KW-0961">Cell wall biogenesis/degradation</keyword>
<keyword evidence="7 8" id="KW-0131">Cell cycle</keyword>
<organism evidence="11 12">
    <name type="scientific">Thermodesulfatator autotrophicus</name>
    <dbReference type="NCBI Taxonomy" id="1795632"/>
    <lineage>
        <taxon>Bacteria</taxon>
        <taxon>Pseudomonadati</taxon>
        <taxon>Thermodesulfobacteriota</taxon>
        <taxon>Thermodesulfobacteria</taxon>
        <taxon>Thermodesulfobacteriales</taxon>
        <taxon>Thermodesulfatatoraceae</taxon>
        <taxon>Thermodesulfatator</taxon>
    </lineage>
</organism>
<dbReference type="NCBIfam" id="TIGR01087">
    <property type="entry name" value="murD"/>
    <property type="match status" value="1"/>
</dbReference>
<dbReference type="UniPathway" id="UPA00219"/>
<evidence type="ECO:0000259" key="10">
    <source>
        <dbReference type="Pfam" id="PF08245"/>
    </source>
</evidence>
<dbReference type="GO" id="GO:0071555">
    <property type="term" value="P:cell wall organization"/>
    <property type="evidence" value="ECO:0007669"/>
    <property type="project" value="UniProtKB-KW"/>
</dbReference>
<dbReference type="GO" id="GO:0005737">
    <property type="term" value="C:cytoplasm"/>
    <property type="evidence" value="ECO:0007669"/>
    <property type="project" value="UniProtKB-SubCell"/>
</dbReference>
<dbReference type="Pfam" id="PF02875">
    <property type="entry name" value="Mur_ligase_C"/>
    <property type="match status" value="1"/>
</dbReference>
<gene>
    <name evidence="7" type="primary">murD</name>
    <name evidence="11" type="ORF">TH606_03920</name>
</gene>
<dbReference type="InterPro" id="IPR013221">
    <property type="entry name" value="Mur_ligase_cen"/>
</dbReference>
<dbReference type="GO" id="GO:0008360">
    <property type="term" value="P:regulation of cell shape"/>
    <property type="evidence" value="ECO:0007669"/>
    <property type="project" value="UniProtKB-KW"/>
</dbReference>
<feature type="domain" description="Mur ligase central" evidence="10">
    <location>
        <begin position="117"/>
        <end position="289"/>
    </location>
</feature>
<dbReference type="OrthoDB" id="9809796at2"/>
<evidence type="ECO:0000256" key="8">
    <source>
        <dbReference type="RuleBase" id="RU003664"/>
    </source>
</evidence>
<dbReference type="InterPro" id="IPR004101">
    <property type="entry name" value="Mur_ligase_C"/>
</dbReference>
<dbReference type="InterPro" id="IPR036615">
    <property type="entry name" value="Mur_ligase_C_dom_sf"/>
</dbReference>
<keyword evidence="7 8" id="KW-0133">Cell shape</keyword>
<keyword evidence="3 7" id="KW-0963">Cytoplasm</keyword>
<dbReference type="GO" id="GO:0009252">
    <property type="term" value="P:peptidoglycan biosynthetic process"/>
    <property type="evidence" value="ECO:0007669"/>
    <property type="project" value="UniProtKB-UniRule"/>
</dbReference>
<dbReference type="Gene3D" id="3.90.190.20">
    <property type="entry name" value="Mur ligase, C-terminal domain"/>
    <property type="match status" value="1"/>
</dbReference>
<evidence type="ECO:0000256" key="1">
    <source>
        <dbReference type="ARBA" id="ARBA00004496"/>
    </source>
</evidence>
<evidence type="ECO:0000259" key="9">
    <source>
        <dbReference type="Pfam" id="PF02875"/>
    </source>
</evidence>
<dbReference type="GO" id="GO:0008764">
    <property type="term" value="F:UDP-N-acetylmuramoylalanine-D-glutamate ligase activity"/>
    <property type="evidence" value="ECO:0007669"/>
    <property type="project" value="UniProtKB-UniRule"/>
</dbReference>
<keyword evidence="7 8" id="KW-0573">Peptidoglycan synthesis</keyword>
<protein>
    <recommendedName>
        <fullName evidence="7 8">UDP-N-acetylmuramoylalanine--D-glutamate ligase</fullName>
        <ecNumber evidence="7 8">6.3.2.9</ecNumber>
    </recommendedName>
    <alternativeName>
        <fullName evidence="7">D-glutamic acid-adding enzyme</fullName>
    </alternativeName>
    <alternativeName>
        <fullName evidence="7">UDP-N-acetylmuramoyl-L-alanyl-D-glutamate synthetase</fullName>
    </alternativeName>
</protein>
<dbReference type="AlphaFoldDB" id="A0A177E9A1"/>
<dbReference type="Gene3D" id="3.40.50.720">
    <property type="entry name" value="NAD(P)-binding Rossmann-like Domain"/>
    <property type="match status" value="1"/>
</dbReference>
<dbReference type="Proteomes" id="UP000076964">
    <property type="component" value="Unassembled WGS sequence"/>
</dbReference>
<evidence type="ECO:0000313" key="11">
    <source>
        <dbReference type="EMBL" id="OAG27990.1"/>
    </source>
</evidence>
<evidence type="ECO:0000256" key="7">
    <source>
        <dbReference type="HAMAP-Rule" id="MF_00639"/>
    </source>
</evidence>
<dbReference type="SUPFAM" id="SSF51984">
    <property type="entry name" value="MurCD N-terminal domain"/>
    <property type="match status" value="1"/>
</dbReference>
<comment type="pathway">
    <text evidence="2 7 8">Cell wall biogenesis; peptidoglycan biosynthesis.</text>
</comment>
<keyword evidence="6 7" id="KW-0067">ATP-binding</keyword>
<keyword evidence="7 8" id="KW-0132">Cell division</keyword>
<evidence type="ECO:0000256" key="6">
    <source>
        <dbReference type="ARBA" id="ARBA00022840"/>
    </source>
</evidence>
<evidence type="ECO:0000256" key="3">
    <source>
        <dbReference type="ARBA" id="ARBA00022490"/>
    </source>
</evidence>
<dbReference type="PANTHER" id="PTHR43692">
    <property type="entry name" value="UDP-N-ACETYLMURAMOYLALANINE--D-GLUTAMATE LIGASE"/>
    <property type="match status" value="1"/>
</dbReference>
<keyword evidence="5 7" id="KW-0547">Nucleotide-binding</keyword>
<evidence type="ECO:0000256" key="5">
    <source>
        <dbReference type="ARBA" id="ARBA00022741"/>
    </source>
</evidence>
<dbReference type="EMBL" id="LSFI01000015">
    <property type="protein sequence ID" value="OAG27990.1"/>
    <property type="molecule type" value="Genomic_DNA"/>
</dbReference>
<dbReference type="Gene3D" id="3.40.1190.10">
    <property type="entry name" value="Mur-like, catalytic domain"/>
    <property type="match status" value="1"/>
</dbReference>
<reference evidence="11 12" key="1">
    <citation type="submission" date="2016-02" db="EMBL/GenBank/DDBJ databases">
        <title>Draft genome sequence of Thermodesulfatator sp. S606.</title>
        <authorList>
            <person name="Lai Q."/>
            <person name="Cao J."/>
            <person name="Dupont S."/>
            <person name="Shao Z."/>
            <person name="Jebbar M."/>
            <person name="Alain K."/>
        </authorList>
    </citation>
    <scope>NUCLEOTIDE SEQUENCE [LARGE SCALE GENOMIC DNA]</scope>
    <source>
        <strain evidence="11 12">S606</strain>
    </source>
</reference>
<dbReference type="Pfam" id="PF21799">
    <property type="entry name" value="MurD-like_N"/>
    <property type="match status" value="1"/>
</dbReference>
<proteinExistence type="inferred from homology"/>
<dbReference type="GO" id="GO:0051301">
    <property type="term" value="P:cell division"/>
    <property type="evidence" value="ECO:0007669"/>
    <property type="project" value="UniProtKB-KW"/>
</dbReference>
<comment type="function">
    <text evidence="7 8">Cell wall formation. Catalyzes the addition of glutamate to the nucleotide precursor UDP-N-acetylmuramoyl-L-alanine (UMA).</text>
</comment>
<keyword evidence="12" id="KW-1185">Reference proteome</keyword>
<name>A0A177E9A1_9BACT</name>
<dbReference type="SUPFAM" id="SSF53623">
    <property type="entry name" value="MurD-like peptide ligases, catalytic domain"/>
    <property type="match status" value="1"/>
</dbReference>
<dbReference type="Pfam" id="PF08245">
    <property type="entry name" value="Mur_ligase_M"/>
    <property type="match status" value="1"/>
</dbReference>
<comment type="similarity">
    <text evidence="7">Belongs to the MurCDEF family.</text>
</comment>
<evidence type="ECO:0000256" key="2">
    <source>
        <dbReference type="ARBA" id="ARBA00004752"/>
    </source>
</evidence>
<evidence type="ECO:0000313" key="12">
    <source>
        <dbReference type="Proteomes" id="UP000076964"/>
    </source>
</evidence>
<dbReference type="InterPro" id="IPR005762">
    <property type="entry name" value="MurD"/>
</dbReference>
<accession>A0A177E9A1</accession>
<dbReference type="STRING" id="1795632.TH606_03920"/>
<dbReference type="SUPFAM" id="SSF53244">
    <property type="entry name" value="MurD-like peptide ligases, peptide-binding domain"/>
    <property type="match status" value="1"/>
</dbReference>
<comment type="subcellular location">
    <subcellularLocation>
        <location evidence="1 7 8">Cytoplasm</location>
    </subcellularLocation>
</comment>
<dbReference type="InterPro" id="IPR036565">
    <property type="entry name" value="Mur-like_cat_sf"/>
</dbReference>
<comment type="caution">
    <text evidence="11">The sequence shown here is derived from an EMBL/GenBank/DDBJ whole genome shotgun (WGS) entry which is preliminary data.</text>
</comment>
<comment type="catalytic activity">
    <reaction evidence="7 8">
        <text>UDP-N-acetyl-alpha-D-muramoyl-L-alanine + D-glutamate + ATP = UDP-N-acetyl-alpha-D-muramoyl-L-alanyl-D-glutamate + ADP + phosphate + H(+)</text>
        <dbReference type="Rhea" id="RHEA:16429"/>
        <dbReference type="ChEBI" id="CHEBI:15378"/>
        <dbReference type="ChEBI" id="CHEBI:29986"/>
        <dbReference type="ChEBI" id="CHEBI:30616"/>
        <dbReference type="ChEBI" id="CHEBI:43474"/>
        <dbReference type="ChEBI" id="CHEBI:83898"/>
        <dbReference type="ChEBI" id="CHEBI:83900"/>
        <dbReference type="ChEBI" id="CHEBI:456216"/>
        <dbReference type="EC" id="6.3.2.9"/>
    </reaction>
</comment>
<dbReference type="HAMAP" id="MF_00639">
    <property type="entry name" value="MurD"/>
    <property type="match status" value="1"/>
</dbReference>